<dbReference type="Proteomes" id="UP000014715">
    <property type="component" value="Segment"/>
</dbReference>
<reference evidence="2" key="2">
    <citation type="submission" date="2013-03" db="EMBL/GenBank/DDBJ databases">
        <title>The Cellulophaga phages: a novel, diverse, and globally ubiquitous model system.</title>
        <authorList>
            <person name="Holmfeldt K."/>
            <person name="Solonenko N."/>
            <person name="Shah M."/>
            <person name="Corrier K."/>
            <person name="Riemann L."/>
            <person name="VerBerkmoes N.C."/>
            <person name="Sullivan M.B."/>
        </authorList>
    </citation>
    <scope>NUCLEOTIDE SEQUENCE [LARGE SCALE GENOMIC DNA]</scope>
</reference>
<dbReference type="RefSeq" id="YP_008241452.1">
    <property type="nucleotide sequence ID" value="NC_021796.1"/>
</dbReference>
<dbReference type="KEGG" id="vg:16796822"/>
<keyword evidence="2" id="KW-1185">Reference proteome</keyword>
<evidence type="ECO:0000313" key="2">
    <source>
        <dbReference type="Proteomes" id="UP000014715"/>
    </source>
</evidence>
<evidence type="ECO:0000313" key="1">
    <source>
        <dbReference type="EMBL" id="AGO48101.1"/>
    </source>
</evidence>
<reference evidence="1 2" key="1">
    <citation type="journal article" date="2013" name="Proc. Natl. Acad. Sci. U.S.A.">
        <title>Twelve previously unknown phage genera are ubiquitous in global oceans.</title>
        <authorList>
            <person name="Holmfeldt K."/>
            <person name="Solonenko N."/>
            <person name="Shah M."/>
            <person name="Corrier K."/>
            <person name="Riemann L."/>
            <person name="Verberkmoes N.C."/>
            <person name="Sullivan M.B."/>
        </authorList>
    </citation>
    <scope>NUCLEOTIDE SEQUENCE [LARGE SCALE GENOMIC DNA]</scope>
    <source>
        <strain evidence="1">Phi38:1</strain>
    </source>
</reference>
<name>R9ZYA7_9CAUD</name>
<gene>
    <name evidence="1" type="ORF">Phi38:1_gp071</name>
</gene>
<dbReference type="GeneID" id="16796822"/>
<accession>R9ZYA7</accession>
<sequence length="43" mass="5034">MPTLDVGECRFDPCLLDFDLLSSSKWNRNPPFQGVQCEFKSRR</sequence>
<protein>
    <submittedName>
        <fullName evidence="1">Uncharacterized protein</fullName>
    </submittedName>
</protein>
<dbReference type="EMBL" id="KC821614">
    <property type="protein sequence ID" value="AGO48101.1"/>
    <property type="molecule type" value="Genomic_DNA"/>
</dbReference>
<organism evidence="1 2">
    <name type="scientific">Cellulophaga phage phi38:1</name>
    <dbReference type="NCBI Taxonomy" id="1327977"/>
    <lineage>
        <taxon>Viruses</taxon>
        <taxon>Duplodnaviria</taxon>
        <taxon>Heunggongvirae</taxon>
        <taxon>Uroviricota</taxon>
        <taxon>Caudoviricetes</taxon>
        <taxon>Pervagoviridae</taxon>
        <taxon>Callevirus</taxon>
        <taxon>Callevirus phi38una</taxon>
    </lineage>
</organism>
<proteinExistence type="predicted"/>